<name>A0A402DU82_9CELL</name>
<dbReference type="SUPFAM" id="SSF51621">
    <property type="entry name" value="Phosphoenolpyruvate/pyruvate domain"/>
    <property type="match status" value="1"/>
</dbReference>
<dbReference type="Gene3D" id="3.20.20.60">
    <property type="entry name" value="Phosphoenolpyruvate-binding domains"/>
    <property type="match status" value="1"/>
</dbReference>
<dbReference type="GO" id="GO:0016829">
    <property type="term" value="F:lyase activity"/>
    <property type="evidence" value="ECO:0007669"/>
    <property type="project" value="UniProtKB-KW"/>
</dbReference>
<evidence type="ECO:0000313" key="1">
    <source>
        <dbReference type="EMBL" id="GCE77719.1"/>
    </source>
</evidence>
<dbReference type="PANTHER" id="PTHR42905">
    <property type="entry name" value="PHOSPHOENOLPYRUVATE CARBOXYLASE"/>
    <property type="match status" value="1"/>
</dbReference>
<accession>A0A402DU82</accession>
<protein>
    <submittedName>
        <fullName evidence="1">2-methylisocitrate lyase</fullName>
    </submittedName>
</protein>
<dbReference type="CDD" id="cd00377">
    <property type="entry name" value="ICL_PEPM"/>
    <property type="match status" value="1"/>
</dbReference>
<keyword evidence="1" id="KW-0456">Lyase</keyword>
<sequence length="267" mass="27808">MTAAALRRRFADLHAGPGTFLLPNPWDVGSARLLVHAGFPALATTSAGLAWSLGKEDQQVTRDELLAHVRAVVAAVDVPVQVDAEHGFGDDAAGVGATVQLLHDAGAAGCSIEDYDPVRAAVLPLDVAVERVAAAADAAHRPEDPLVLTARCENHLYGVDDLDDTIRRLRAYVAAGADCVYAPGLRTVEQVRTVVDAVDVPVNVLAWPDGPTVDELAEAGARRVSVGGAFASAAYGALMSAARELREHGTTTFRRGGLTPADRAALG</sequence>
<dbReference type="RefSeq" id="WP_130782331.1">
    <property type="nucleotide sequence ID" value="NZ_BIMR01000241.1"/>
</dbReference>
<dbReference type="InterPro" id="IPR040442">
    <property type="entry name" value="Pyrv_kinase-like_dom_sf"/>
</dbReference>
<dbReference type="PANTHER" id="PTHR42905:SF16">
    <property type="entry name" value="CARBOXYPHOSPHONOENOLPYRUVATE PHOSPHONOMUTASE-LIKE PROTEIN (AFU_ORTHOLOGUE AFUA_5G07230)"/>
    <property type="match status" value="1"/>
</dbReference>
<dbReference type="OrthoDB" id="9780430at2"/>
<gene>
    <name evidence="1" type="ORF">CBZ_27750</name>
</gene>
<dbReference type="InterPro" id="IPR015813">
    <property type="entry name" value="Pyrv/PenolPyrv_kinase-like_dom"/>
</dbReference>
<dbReference type="AlphaFoldDB" id="A0A402DU82"/>
<evidence type="ECO:0000313" key="2">
    <source>
        <dbReference type="Proteomes" id="UP000289954"/>
    </source>
</evidence>
<organism evidence="1 2">
    <name type="scientific">Cellulomonas biazotea</name>
    <dbReference type="NCBI Taxonomy" id="1709"/>
    <lineage>
        <taxon>Bacteria</taxon>
        <taxon>Bacillati</taxon>
        <taxon>Actinomycetota</taxon>
        <taxon>Actinomycetes</taxon>
        <taxon>Micrococcales</taxon>
        <taxon>Cellulomonadaceae</taxon>
        <taxon>Cellulomonas</taxon>
    </lineage>
</organism>
<comment type="caution">
    <text evidence="1">The sequence shown here is derived from an EMBL/GenBank/DDBJ whole genome shotgun (WGS) entry which is preliminary data.</text>
</comment>
<dbReference type="InterPro" id="IPR039556">
    <property type="entry name" value="ICL/PEPM"/>
</dbReference>
<dbReference type="Pfam" id="PF13714">
    <property type="entry name" value="PEP_mutase"/>
    <property type="match status" value="1"/>
</dbReference>
<keyword evidence="2" id="KW-1185">Reference proteome</keyword>
<dbReference type="Proteomes" id="UP000289954">
    <property type="component" value="Unassembled WGS sequence"/>
</dbReference>
<dbReference type="EMBL" id="BIMR01000241">
    <property type="protein sequence ID" value="GCE77719.1"/>
    <property type="molecule type" value="Genomic_DNA"/>
</dbReference>
<reference evidence="1 2" key="1">
    <citation type="submission" date="2019-01" db="EMBL/GenBank/DDBJ databases">
        <title>Draft genome sequence of Cellulomonas takizawaensis strain TKZ-21.</title>
        <authorList>
            <person name="Yamamura H."/>
            <person name="Hayashi T."/>
            <person name="Hamada M."/>
            <person name="Serisawa Y."/>
            <person name="Matsuyama K."/>
            <person name="Nakagawa Y."/>
            <person name="Otoguro M."/>
            <person name="Yanagida F."/>
            <person name="Hayakawa M."/>
        </authorList>
    </citation>
    <scope>NUCLEOTIDE SEQUENCE [LARGE SCALE GENOMIC DNA]</scope>
    <source>
        <strain evidence="1 2">NBRC12680</strain>
    </source>
</reference>
<proteinExistence type="predicted"/>
<dbReference type="Gene3D" id="6.10.250.2750">
    <property type="match status" value="1"/>
</dbReference>